<dbReference type="Gene3D" id="1.20.5.1930">
    <property type="match status" value="1"/>
</dbReference>
<dbReference type="CDD" id="cd16917">
    <property type="entry name" value="HATPase_UhpB-NarQ-NarX-like"/>
    <property type="match status" value="1"/>
</dbReference>
<keyword evidence="6 14" id="KW-0418">Kinase</keyword>
<evidence type="ECO:0000256" key="1">
    <source>
        <dbReference type="ARBA" id="ARBA00000085"/>
    </source>
</evidence>
<keyword evidence="10" id="KW-0472">Membrane</keyword>
<feature type="transmembrane region" description="Helical" evidence="10">
    <location>
        <begin position="92"/>
        <end position="110"/>
    </location>
</feature>
<keyword evidence="5" id="KW-0547">Nucleotide-binding</keyword>
<proteinExistence type="predicted"/>
<dbReference type="PANTHER" id="PTHR24421">
    <property type="entry name" value="NITRATE/NITRITE SENSOR PROTEIN NARX-RELATED"/>
    <property type="match status" value="1"/>
</dbReference>
<dbReference type="InterPro" id="IPR050482">
    <property type="entry name" value="Sensor_HK_TwoCompSys"/>
</dbReference>
<keyword evidence="7" id="KW-0067">ATP-binding</keyword>
<comment type="catalytic activity">
    <reaction evidence="1">
        <text>ATP + protein L-histidine = ADP + protein N-phospho-L-histidine.</text>
        <dbReference type="EC" id="2.7.13.3"/>
    </reaction>
</comment>
<dbReference type="Gene3D" id="3.30.565.10">
    <property type="entry name" value="Histidine kinase-like ATPase, C-terminal domain"/>
    <property type="match status" value="1"/>
</dbReference>
<keyword evidence="9" id="KW-0175">Coiled coil</keyword>
<dbReference type="PROSITE" id="PS50113">
    <property type="entry name" value="PAC"/>
    <property type="match status" value="1"/>
</dbReference>
<dbReference type="RefSeq" id="WP_053381165.1">
    <property type="nucleotide sequence ID" value="NZ_CP011801.1"/>
</dbReference>
<evidence type="ECO:0000256" key="10">
    <source>
        <dbReference type="SAM" id="Phobius"/>
    </source>
</evidence>
<evidence type="ECO:0000256" key="5">
    <source>
        <dbReference type="ARBA" id="ARBA00022741"/>
    </source>
</evidence>
<dbReference type="SUPFAM" id="SSF55874">
    <property type="entry name" value="ATPase domain of HSP90 chaperone/DNA topoisomerase II/histidine kinase"/>
    <property type="match status" value="1"/>
</dbReference>
<dbReference type="InterPro" id="IPR003594">
    <property type="entry name" value="HATPase_dom"/>
</dbReference>
<dbReference type="PATRIC" id="fig|42253.5.peg.3845"/>
<evidence type="ECO:0000313" key="15">
    <source>
        <dbReference type="Proteomes" id="UP000069205"/>
    </source>
</evidence>
<dbReference type="CDD" id="cd00130">
    <property type="entry name" value="PAS"/>
    <property type="match status" value="2"/>
</dbReference>
<dbReference type="InterPro" id="IPR036890">
    <property type="entry name" value="HATPase_C_sf"/>
</dbReference>
<dbReference type="InterPro" id="IPR000014">
    <property type="entry name" value="PAS"/>
</dbReference>
<sequence>MTRAFFRSRLNCPGGAPDNPLDGEGNGRRQWSQVVLASCARYAQRGGLFEGVLIALILGLFVLDLELPLGAAPEFLYAGVVYFSLWSSRRQFPLLVTAGCTGLTLVGFLLSPAGTAVWIDLANRFFAVVLLWITLELGLARREAHQALRESHAELERRVRQRTSELSHAVDSLQDELLQRTKAERLLAESRERYRLLFDHAPYPMWIVDLDTLAFLDVNETAVRHYGYSREEFLRMTAKDIRPPEDVPRFLEAVPLAQDSPRIEGNWRHRKKDGSIIDVELGLYSFTIDGWRARLAVVNDVTEPTRITRELKESEERFRRIFDGAPIGMGIVGSDCRFLKVNEAFGEMLGYRPPELIGRTFGEITHPGDLDADLRLAEEVLRGARRSYHIEKRYRTKAGGVVWGQLTVTALRYREDGPIFALGMVQNITERKRAEAMRERLVGKIMVAQEDERRRIARDLHDGIGQTLTSLAVGLRSLEEARAMEEAAPQAKTLRRIAAEAVDEVRRIARGLRPSVLDDLGLAEAVRQYAREYRRAHGIAADVHVDGLAADRLPSAVETTLYRIIQEALTNAARHAAARTVSVVLHGTAGQVKAVIEDDGCGFDVDGGGAPCRPPGLGIQSMHERAALLNGTVAIESSPGKGTSVYVQIPLREGA</sequence>
<dbReference type="PROSITE" id="PS50112">
    <property type="entry name" value="PAS"/>
    <property type="match status" value="2"/>
</dbReference>
<dbReference type="SUPFAM" id="SSF55785">
    <property type="entry name" value="PYP-like sensor domain (PAS domain)"/>
    <property type="match status" value="2"/>
</dbReference>
<dbReference type="InterPro" id="IPR011712">
    <property type="entry name" value="Sig_transdc_His_kin_sub3_dim/P"/>
</dbReference>
<dbReference type="Proteomes" id="UP000069205">
    <property type="component" value="Chromosome"/>
</dbReference>
<dbReference type="InterPro" id="IPR000700">
    <property type="entry name" value="PAS-assoc_C"/>
</dbReference>
<evidence type="ECO:0000256" key="6">
    <source>
        <dbReference type="ARBA" id="ARBA00022777"/>
    </source>
</evidence>
<feature type="coiled-coil region" evidence="9">
    <location>
        <begin position="145"/>
        <end position="193"/>
    </location>
</feature>
<dbReference type="InterPro" id="IPR035965">
    <property type="entry name" value="PAS-like_dom_sf"/>
</dbReference>
<gene>
    <name evidence="14" type="ORF">NITMOv2_3900</name>
</gene>
<dbReference type="SMART" id="SM00086">
    <property type="entry name" value="PAC"/>
    <property type="match status" value="2"/>
</dbReference>
<dbReference type="EMBL" id="CP011801">
    <property type="protein sequence ID" value="ALA60287.1"/>
    <property type="molecule type" value="Genomic_DNA"/>
</dbReference>
<dbReference type="STRING" id="42253.NITMOv2_3900"/>
<dbReference type="PROSITE" id="PS50109">
    <property type="entry name" value="HIS_KIN"/>
    <property type="match status" value="1"/>
</dbReference>
<feature type="domain" description="PAS" evidence="12">
    <location>
        <begin position="190"/>
        <end position="261"/>
    </location>
</feature>
<dbReference type="Pfam" id="PF13188">
    <property type="entry name" value="PAS_8"/>
    <property type="match status" value="1"/>
</dbReference>
<evidence type="ECO:0000259" key="11">
    <source>
        <dbReference type="PROSITE" id="PS50109"/>
    </source>
</evidence>
<dbReference type="GO" id="GO:0046983">
    <property type="term" value="F:protein dimerization activity"/>
    <property type="evidence" value="ECO:0007669"/>
    <property type="project" value="InterPro"/>
</dbReference>
<dbReference type="Pfam" id="PF08447">
    <property type="entry name" value="PAS_3"/>
    <property type="match status" value="1"/>
</dbReference>
<keyword evidence="3" id="KW-0597">Phosphoprotein</keyword>
<feature type="domain" description="PAC" evidence="13">
    <location>
        <begin position="388"/>
        <end position="440"/>
    </location>
</feature>
<dbReference type="Pfam" id="PF07730">
    <property type="entry name" value="HisKA_3"/>
    <property type="match status" value="1"/>
</dbReference>
<feature type="transmembrane region" description="Helical" evidence="10">
    <location>
        <begin position="69"/>
        <end position="85"/>
    </location>
</feature>
<evidence type="ECO:0000259" key="13">
    <source>
        <dbReference type="PROSITE" id="PS50113"/>
    </source>
</evidence>
<evidence type="ECO:0000256" key="3">
    <source>
        <dbReference type="ARBA" id="ARBA00022553"/>
    </source>
</evidence>
<keyword evidence="8" id="KW-0902">Two-component regulatory system</keyword>
<keyword evidence="10" id="KW-1133">Transmembrane helix</keyword>
<dbReference type="KEGG" id="nmv:NITMOv2_3900"/>
<protein>
    <recommendedName>
        <fullName evidence="2">histidine kinase</fullName>
        <ecNumber evidence="2">2.7.13.3</ecNumber>
    </recommendedName>
</protein>
<evidence type="ECO:0000256" key="8">
    <source>
        <dbReference type="ARBA" id="ARBA00023012"/>
    </source>
</evidence>
<name>A0A0K2GI41_NITMO</name>
<dbReference type="Gene3D" id="3.30.450.20">
    <property type="entry name" value="PAS domain"/>
    <property type="match status" value="2"/>
</dbReference>
<feature type="domain" description="Histidine kinase" evidence="11">
    <location>
        <begin position="459"/>
        <end position="653"/>
    </location>
</feature>
<keyword evidence="15" id="KW-1185">Reference proteome</keyword>
<dbReference type="InterPro" id="IPR013655">
    <property type="entry name" value="PAS_fold_3"/>
</dbReference>
<dbReference type="SMART" id="SM00091">
    <property type="entry name" value="PAS"/>
    <property type="match status" value="2"/>
</dbReference>
<dbReference type="GO" id="GO:0000155">
    <property type="term" value="F:phosphorelay sensor kinase activity"/>
    <property type="evidence" value="ECO:0007669"/>
    <property type="project" value="InterPro"/>
</dbReference>
<evidence type="ECO:0000259" key="12">
    <source>
        <dbReference type="PROSITE" id="PS50112"/>
    </source>
</evidence>
<dbReference type="OrthoDB" id="9797605at2"/>
<dbReference type="GO" id="GO:0016020">
    <property type="term" value="C:membrane"/>
    <property type="evidence" value="ECO:0007669"/>
    <property type="project" value="InterPro"/>
</dbReference>
<dbReference type="SMART" id="SM00387">
    <property type="entry name" value="HATPase_c"/>
    <property type="match status" value="1"/>
</dbReference>
<dbReference type="InterPro" id="IPR005467">
    <property type="entry name" value="His_kinase_dom"/>
</dbReference>
<accession>A0A0K2GI41</accession>
<keyword evidence="10" id="KW-0812">Transmembrane</keyword>
<dbReference type="Pfam" id="PF02518">
    <property type="entry name" value="HATPase_c"/>
    <property type="match status" value="1"/>
</dbReference>
<dbReference type="GO" id="GO:0005524">
    <property type="term" value="F:ATP binding"/>
    <property type="evidence" value="ECO:0007669"/>
    <property type="project" value="UniProtKB-KW"/>
</dbReference>
<dbReference type="NCBIfam" id="TIGR00229">
    <property type="entry name" value="sensory_box"/>
    <property type="match status" value="2"/>
</dbReference>
<dbReference type="InterPro" id="IPR001610">
    <property type="entry name" value="PAC"/>
</dbReference>
<evidence type="ECO:0000313" key="14">
    <source>
        <dbReference type="EMBL" id="ALA60287.1"/>
    </source>
</evidence>
<evidence type="ECO:0000256" key="7">
    <source>
        <dbReference type="ARBA" id="ARBA00022840"/>
    </source>
</evidence>
<reference evidence="14 15" key="1">
    <citation type="journal article" date="2015" name="Proc. Natl. Acad. Sci. U.S.A.">
        <title>Expanded metabolic versatility of ubiquitous nitrite-oxidizing bacteria from the genus Nitrospira.</title>
        <authorList>
            <person name="Koch H."/>
            <person name="Lucker S."/>
            <person name="Albertsen M."/>
            <person name="Kitzinger K."/>
            <person name="Herbold C."/>
            <person name="Spieck E."/>
            <person name="Nielsen P.H."/>
            <person name="Wagner M."/>
            <person name="Daims H."/>
        </authorList>
    </citation>
    <scope>NUCLEOTIDE SEQUENCE [LARGE SCALE GENOMIC DNA]</scope>
    <source>
        <strain evidence="14 15">NSP M-1</strain>
    </source>
</reference>
<dbReference type="AlphaFoldDB" id="A0A0K2GI41"/>
<feature type="domain" description="PAS" evidence="12">
    <location>
        <begin position="314"/>
        <end position="384"/>
    </location>
</feature>
<organism evidence="14 15">
    <name type="scientific">Nitrospira moscoviensis</name>
    <dbReference type="NCBI Taxonomy" id="42253"/>
    <lineage>
        <taxon>Bacteria</taxon>
        <taxon>Pseudomonadati</taxon>
        <taxon>Nitrospirota</taxon>
        <taxon>Nitrospiria</taxon>
        <taxon>Nitrospirales</taxon>
        <taxon>Nitrospiraceae</taxon>
        <taxon>Nitrospira</taxon>
    </lineage>
</organism>
<keyword evidence="4" id="KW-0808">Transferase</keyword>
<feature type="transmembrane region" description="Helical" evidence="10">
    <location>
        <begin position="46"/>
        <end position="63"/>
    </location>
</feature>
<evidence type="ECO:0000256" key="2">
    <source>
        <dbReference type="ARBA" id="ARBA00012438"/>
    </source>
</evidence>
<dbReference type="PANTHER" id="PTHR24421:SF10">
    <property type="entry name" value="NITRATE_NITRITE SENSOR PROTEIN NARQ"/>
    <property type="match status" value="1"/>
</dbReference>
<dbReference type="EC" id="2.7.13.3" evidence="2"/>
<evidence type="ECO:0000256" key="9">
    <source>
        <dbReference type="SAM" id="Coils"/>
    </source>
</evidence>
<evidence type="ECO:0000256" key="4">
    <source>
        <dbReference type="ARBA" id="ARBA00022679"/>
    </source>
</evidence>